<comment type="subcellular location">
    <subcellularLocation>
        <location evidence="1">Membrane</location>
        <topology evidence="1">Multi-pass membrane protein</topology>
    </subcellularLocation>
</comment>
<comment type="caution">
    <text evidence="7">The sequence shown here is derived from an EMBL/GenBank/DDBJ whole genome shotgun (WGS) entry which is preliminary data.</text>
</comment>
<evidence type="ECO:0008006" key="9">
    <source>
        <dbReference type="Google" id="ProtNLM"/>
    </source>
</evidence>
<reference evidence="7" key="1">
    <citation type="journal article" date="2020" name="bioRxiv">
        <title>Whole genome comparisons of ergot fungi reveals the divergence and evolution of species within the genus Claviceps are the result of varying mechanisms driving genome evolution and host range expansion.</title>
        <authorList>
            <person name="Wyka S.A."/>
            <person name="Mondo S.J."/>
            <person name="Liu M."/>
            <person name="Dettman J."/>
            <person name="Nalam V."/>
            <person name="Broders K.D."/>
        </authorList>
    </citation>
    <scope>NUCLEOTIDE SEQUENCE</scope>
    <source>
        <strain evidence="7">CCC 489</strain>
    </source>
</reference>
<dbReference type="InterPro" id="IPR036259">
    <property type="entry name" value="MFS_trans_sf"/>
</dbReference>
<name>A0A8K0NLL5_9HYPO</name>
<feature type="transmembrane region" description="Helical" evidence="6">
    <location>
        <begin position="123"/>
        <end position="142"/>
    </location>
</feature>
<dbReference type="Pfam" id="PF07690">
    <property type="entry name" value="MFS_1"/>
    <property type="match status" value="1"/>
</dbReference>
<keyword evidence="3 6" id="KW-0812">Transmembrane</keyword>
<dbReference type="PANTHER" id="PTHR43791:SF104">
    <property type="entry name" value="MAJOR FACILITATOR SUPERFAMILY (MFS) PROFILE DOMAIN-CONTAINING PROTEIN-RELATED"/>
    <property type="match status" value="1"/>
</dbReference>
<dbReference type="GO" id="GO:0016020">
    <property type="term" value="C:membrane"/>
    <property type="evidence" value="ECO:0007669"/>
    <property type="project" value="UniProtKB-SubCell"/>
</dbReference>
<evidence type="ECO:0000256" key="5">
    <source>
        <dbReference type="ARBA" id="ARBA00023136"/>
    </source>
</evidence>
<evidence type="ECO:0000256" key="4">
    <source>
        <dbReference type="ARBA" id="ARBA00022989"/>
    </source>
</evidence>
<evidence type="ECO:0000256" key="6">
    <source>
        <dbReference type="SAM" id="Phobius"/>
    </source>
</evidence>
<organism evidence="7 8">
    <name type="scientific">Claviceps africana</name>
    <dbReference type="NCBI Taxonomy" id="83212"/>
    <lineage>
        <taxon>Eukaryota</taxon>
        <taxon>Fungi</taxon>
        <taxon>Dikarya</taxon>
        <taxon>Ascomycota</taxon>
        <taxon>Pezizomycotina</taxon>
        <taxon>Sordariomycetes</taxon>
        <taxon>Hypocreomycetidae</taxon>
        <taxon>Hypocreales</taxon>
        <taxon>Clavicipitaceae</taxon>
        <taxon>Claviceps</taxon>
    </lineage>
</organism>
<feature type="transmembrane region" description="Helical" evidence="6">
    <location>
        <begin position="403"/>
        <end position="424"/>
    </location>
</feature>
<sequence length="462" mass="52626">MGHSSCKDLGCVRSRRLTTSLGDLGLNTNDYNNGMTIFYCSFLFAELPSQLISKKLGPDTWVPIQMVVWSIVAASQAALSGKTTFYVTRSLLGLIEGGFIPDTILYLSYFFTNAELPKRLSWFWTSYQATQIVGAFLAYGILQLRGNGGLREGWRYMFLIEGIFTGLIGIWTWLYLPASPTQTARGKYKGLLRPKEGWFTEREETIMVTRVLLDDPGKASMHNRQGLTWPLFREALTDYHLWPIYLLGLTWIIPFTPPQAYITLTCKALGFNTFETNLLTIPAYTLFIIQLLFWTWVSERINQRVLISLITQVWALPLLVALVALPTTFPNSNWSKWVISTLLVGYPYCHAVLVGLTSRNAGSVQTRTVGSSLYNMAVQMATILASQVYRDDDKPFYYRGNKILLGVVAWNVVVVVGLKTYYVLVNKRRDRIWLSMTREERVHYLATTTDEGNKRLNFRFGH</sequence>
<dbReference type="SUPFAM" id="SSF103473">
    <property type="entry name" value="MFS general substrate transporter"/>
    <property type="match status" value="1"/>
</dbReference>
<evidence type="ECO:0000256" key="2">
    <source>
        <dbReference type="ARBA" id="ARBA00022448"/>
    </source>
</evidence>
<keyword evidence="8" id="KW-1185">Reference proteome</keyword>
<proteinExistence type="predicted"/>
<dbReference type="EMBL" id="SRPY01000042">
    <property type="protein sequence ID" value="KAG5929741.1"/>
    <property type="molecule type" value="Genomic_DNA"/>
</dbReference>
<feature type="transmembrane region" description="Helical" evidence="6">
    <location>
        <begin position="368"/>
        <end position="388"/>
    </location>
</feature>
<accession>A0A8K0NLL5</accession>
<keyword evidence="5 6" id="KW-0472">Membrane</keyword>
<evidence type="ECO:0000313" key="8">
    <source>
        <dbReference type="Proteomes" id="UP000811619"/>
    </source>
</evidence>
<dbReference type="OrthoDB" id="1935484at2759"/>
<dbReference type="FunFam" id="1.20.1250.20:FF:000247">
    <property type="entry name" value="MFS general substrate transporter"/>
    <property type="match status" value="1"/>
</dbReference>
<dbReference type="Gene3D" id="1.20.1250.20">
    <property type="entry name" value="MFS general substrate transporter like domains"/>
    <property type="match status" value="1"/>
</dbReference>
<dbReference type="GO" id="GO:0022857">
    <property type="term" value="F:transmembrane transporter activity"/>
    <property type="evidence" value="ECO:0007669"/>
    <property type="project" value="InterPro"/>
</dbReference>
<evidence type="ECO:0000256" key="3">
    <source>
        <dbReference type="ARBA" id="ARBA00022692"/>
    </source>
</evidence>
<evidence type="ECO:0000313" key="7">
    <source>
        <dbReference type="EMBL" id="KAG5929741.1"/>
    </source>
</evidence>
<feature type="transmembrane region" description="Helical" evidence="6">
    <location>
        <begin position="337"/>
        <end position="356"/>
    </location>
</feature>
<gene>
    <name evidence="7" type="ORF">E4U42_004668</name>
</gene>
<dbReference type="Proteomes" id="UP000811619">
    <property type="component" value="Unassembled WGS sequence"/>
</dbReference>
<dbReference type="PANTHER" id="PTHR43791">
    <property type="entry name" value="PERMEASE-RELATED"/>
    <property type="match status" value="1"/>
</dbReference>
<dbReference type="InterPro" id="IPR011701">
    <property type="entry name" value="MFS"/>
</dbReference>
<keyword evidence="2" id="KW-0813">Transport</keyword>
<feature type="transmembrane region" description="Helical" evidence="6">
    <location>
        <begin position="305"/>
        <end position="325"/>
    </location>
</feature>
<dbReference type="FunFam" id="1.20.1250.20:FF:000106">
    <property type="entry name" value="MFS transporter, putative"/>
    <property type="match status" value="1"/>
</dbReference>
<dbReference type="AlphaFoldDB" id="A0A8K0NLL5"/>
<feature type="transmembrane region" description="Helical" evidence="6">
    <location>
        <begin position="91"/>
        <end position="111"/>
    </location>
</feature>
<keyword evidence="4 6" id="KW-1133">Transmembrane helix</keyword>
<protein>
    <recommendedName>
        <fullName evidence="9">Phthalate transporter</fullName>
    </recommendedName>
</protein>
<feature type="transmembrane region" description="Helical" evidence="6">
    <location>
        <begin position="154"/>
        <end position="176"/>
    </location>
</feature>
<feature type="transmembrane region" description="Helical" evidence="6">
    <location>
        <begin position="279"/>
        <end position="298"/>
    </location>
</feature>
<evidence type="ECO:0000256" key="1">
    <source>
        <dbReference type="ARBA" id="ARBA00004141"/>
    </source>
</evidence>